<organism evidence="2 3">
    <name type="scientific">Neglectibacter timonensis</name>
    <dbReference type="NCBI Taxonomy" id="1776382"/>
    <lineage>
        <taxon>Bacteria</taxon>
        <taxon>Bacillati</taxon>
        <taxon>Bacillota</taxon>
        <taxon>Clostridia</taxon>
        <taxon>Eubacteriales</taxon>
        <taxon>Oscillospiraceae</taxon>
        <taxon>Neglectibacter</taxon>
    </lineage>
</organism>
<evidence type="ECO:0000256" key="1">
    <source>
        <dbReference type="ARBA" id="ARBA00009350"/>
    </source>
</evidence>
<evidence type="ECO:0000313" key="2">
    <source>
        <dbReference type="EMBL" id="MCQ4840466.1"/>
    </source>
</evidence>
<keyword evidence="3" id="KW-1185">Reference proteome</keyword>
<evidence type="ECO:0000313" key="3">
    <source>
        <dbReference type="Proteomes" id="UP001524473"/>
    </source>
</evidence>
<protein>
    <submittedName>
        <fullName evidence="2">DUF134 domain-containing protein</fullName>
    </submittedName>
</protein>
<comment type="similarity">
    <text evidence="1">Belongs to the UPF0251 family.</text>
</comment>
<dbReference type="PANTHER" id="PTHR37478">
    <property type="match status" value="1"/>
</dbReference>
<dbReference type="GeneID" id="90531915"/>
<dbReference type="Gene3D" id="1.10.10.10">
    <property type="entry name" value="Winged helix-like DNA-binding domain superfamily/Winged helix DNA-binding domain"/>
    <property type="match status" value="1"/>
</dbReference>
<dbReference type="Proteomes" id="UP001524473">
    <property type="component" value="Unassembled WGS sequence"/>
</dbReference>
<name>A0ABT1S0L7_9FIRM</name>
<dbReference type="InterPro" id="IPR013324">
    <property type="entry name" value="RNA_pol_sigma_r3/r4-like"/>
</dbReference>
<dbReference type="Pfam" id="PF02001">
    <property type="entry name" value="DUF134"/>
    <property type="match status" value="1"/>
</dbReference>
<comment type="caution">
    <text evidence="2">The sequence shown here is derived from an EMBL/GenBank/DDBJ whole genome shotgun (WGS) entry which is preliminary data.</text>
</comment>
<dbReference type="EMBL" id="JANFZH010000024">
    <property type="protein sequence ID" value="MCQ4840466.1"/>
    <property type="molecule type" value="Genomic_DNA"/>
</dbReference>
<dbReference type="RefSeq" id="WP_066862537.1">
    <property type="nucleotide sequence ID" value="NZ_CABKVV010000013.1"/>
</dbReference>
<dbReference type="InterPro" id="IPR002852">
    <property type="entry name" value="UPF0251"/>
</dbReference>
<reference evidence="2 3" key="1">
    <citation type="submission" date="2022-06" db="EMBL/GenBank/DDBJ databases">
        <title>Isolation of gut microbiota from human fecal samples.</title>
        <authorList>
            <person name="Pamer E.G."/>
            <person name="Barat B."/>
            <person name="Waligurski E."/>
            <person name="Medina S."/>
            <person name="Paddock L."/>
            <person name="Mostad J."/>
        </authorList>
    </citation>
    <scope>NUCLEOTIDE SEQUENCE [LARGE SCALE GENOMIC DNA]</scope>
    <source>
        <strain evidence="2 3">DFI.9.73</strain>
    </source>
</reference>
<dbReference type="SUPFAM" id="SSF88659">
    <property type="entry name" value="Sigma3 and sigma4 domains of RNA polymerase sigma factors"/>
    <property type="match status" value="1"/>
</dbReference>
<gene>
    <name evidence="2" type="ORF">NE695_11140</name>
</gene>
<accession>A0ABT1S0L7</accession>
<dbReference type="InterPro" id="IPR036388">
    <property type="entry name" value="WH-like_DNA-bd_sf"/>
</dbReference>
<dbReference type="PANTHER" id="PTHR37478:SF2">
    <property type="entry name" value="UPF0251 PROTEIN TK0562"/>
    <property type="match status" value="1"/>
</dbReference>
<proteinExistence type="inferred from homology"/>
<sequence length="116" mass="13290">MARPNKCRNICSMPQVTEFVPAGGSESCVVLGVDAFEVIRLLDYKKFTQEQCAARMNISRTTVTRIYEDARRKIAEAMVFGRRIVIEGGDVMVCRQMKPECKNEINCCHRQREKVE</sequence>